<dbReference type="Pfam" id="PF02245">
    <property type="entry name" value="Pur_DNA_glyco"/>
    <property type="match status" value="1"/>
</dbReference>
<gene>
    <name evidence="7" type="ORF">GCM10022419_050670</name>
</gene>
<keyword evidence="3 5" id="KW-0378">Hydrolase</keyword>
<evidence type="ECO:0000256" key="1">
    <source>
        <dbReference type="ARBA" id="ARBA00009232"/>
    </source>
</evidence>
<feature type="region of interest" description="Disordered" evidence="6">
    <location>
        <begin position="189"/>
        <end position="216"/>
    </location>
</feature>
<evidence type="ECO:0000256" key="6">
    <source>
        <dbReference type="SAM" id="MobiDB-lite"/>
    </source>
</evidence>
<dbReference type="HAMAP" id="MF_00527">
    <property type="entry name" value="3MGH"/>
    <property type="match status" value="1"/>
</dbReference>
<feature type="region of interest" description="Disordered" evidence="6">
    <location>
        <begin position="121"/>
        <end position="149"/>
    </location>
</feature>
<keyword evidence="8" id="KW-1185">Reference proteome</keyword>
<dbReference type="PANTHER" id="PTHR10429">
    <property type="entry name" value="DNA-3-METHYLADENINE GLYCOSYLASE"/>
    <property type="match status" value="1"/>
</dbReference>
<dbReference type="EC" id="3.2.2.-" evidence="5"/>
<organism evidence="7 8">
    <name type="scientific">Nonomuraea rosea</name>
    <dbReference type="NCBI Taxonomy" id="638574"/>
    <lineage>
        <taxon>Bacteria</taxon>
        <taxon>Bacillati</taxon>
        <taxon>Actinomycetota</taxon>
        <taxon>Actinomycetes</taxon>
        <taxon>Streptosporangiales</taxon>
        <taxon>Streptosporangiaceae</taxon>
        <taxon>Nonomuraea</taxon>
    </lineage>
</organism>
<dbReference type="InterPro" id="IPR011034">
    <property type="entry name" value="Formyl_transferase-like_C_sf"/>
</dbReference>
<dbReference type="Proteomes" id="UP001500630">
    <property type="component" value="Unassembled WGS sequence"/>
</dbReference>
<evidence type="ECO:0000256" key="5">
    <source>
        <dbReference type="HAMAP-Rule" id="MF_00527"/>
    </source>
</evidence>
<sequence>MGVGELSSAALPRGFFDRPSHEVAPDLLGRVLVHGGADGVVAVRLTEVEAYGGPGEDPAAHTYRGKTPRNAVMFGPPGHLYVYFTYGMHFCANLVCLPEGSGSAVLLRAGEVVSGLDTARARRSSGRAVPPGEPGSSGGPGASGRSVSSGKLIAERDLARGPARLAVALGLLREHNGLDAIQEGAAAGRPRGSVTMLEGRPPDPAAIRSGPRTGISTAKETPWRFWIDGDPTVSPYRPHVPRRRSVAATSVGEAPRS</sequence>
<dbReference type="SUPFAM" id="SSF50486">
    <property type="entry name" value="FMT C-terminal domain-like"/>
    <property type="match status" value="1"/>
</dbReference>
<protein>
    <recommendedName>
        <fullName evidence="5">Putative 3-methyladenine DNA glycosylase</fullName>
        <ecNumber evidence="5">3.2.2.-</ecNumber>
    </recommendedName>
</protein>
<keyword evidence="2 5" id="KW-0227">DNA damage</keyword>
<reference evidence="8" key="1">
    <citation type="journal article" date="2019" name="Int. J. Syst. Evol. Microbiol.">
        <title>The Global Catalogue of Microorganisms (GCM) 10K type strain sequencing project: providing services to taxonomists for standard genome sequencing and annotation.</title>
        <authorList>
            <consortium name="The Broad Institute Genomics Platform"/>
            <consortium name="The Broad Institute Genome Sequencing Center for Infectious Disease"/>
            <person name="Wu L."/>
            <person name="Ma J."/>
        </authorList>
    </citation>
    <scope>NUCLEOTIDE SEQUENCE [LARGE SCALE GENOMIC DNA]</scope>
    <source>
        <strain evidence="8">JCM 17326</strain>
    </source>
</reference>
<dbReference type="Gene3D" id="3.10.300.10">
    <property type="entry name" value="Methylpurine-DNA glycosylase (MPG)"/>
    <property type="match status" value="1"/>
</dbReference>
<comment type="similarity">
    <text evidence="1 5">Belongs to the DNA glycosylase MPG family.</text>
</comment>
<dbReference type="NCBIfam" id="TIGR00567">
    <property type="entry name" value="3mg"/>
    <property type="match status" value="1"/>
</dbReference>
<evidence type="ECO:0000256" key="4">
    <source>
        <dbReference type="ARBA" id="ARBA00023204"/>
    </source>
</evidence>
<evidence type="ECO:0000313" key="7">
    <source>
        <dbReference type="EMBL" id="GAA3563780.1"/>
    </source>
</evidence>
<accession>A0ABP6X9R6</accession>
<evidence type="ECO:0000313" key="8">
    <source>
        <dbReference type="Proteomes" id="UP001500630"/>
    </source>
</evidence>
<dbReference type="InterPro" id="IPR003180">
    <property type="entry name" value="MPG"/>
</dbReference>
<dbReference type="InterPro" id="IPR036995">
    <property type="entry name" value="MPG_sf"/>
</dbReference>
<evidence type="ECO:0000256" key="2">
    <source>
        <dbReference type="ARBA" id="ARBA00022763"/>
    </source>
</evidence>
<dbReference type="EMBL" id="BAABDQ010000010">
    <property type="protein sequence ID" value="GAA3563780.1"/>
    <property type="molecule type" value="Genomic_DNA"/>
</dbReference>
<dbReference type="PANTHER" id="PTHR10429:SF0">
    <property type="entry name" value="DNA-3-METHYLADENINE GLYCOSYLASE"/>
    <property type="match status" value="1"/>
</dbReference>
<keyword evidence="4 5" id="KW-0234">DNA repair</keyword>
<name>A0ABP6X9R6_9ACTN</name>
<feature type="region of interest" description="Disordered" evidence="6">
    <location>
        <begin position="229"/>
        <end position="257"/>
    </location>
</feature>
<comment type="caution">
    <text evidence="7">The sequence shown here is derived from an EMBL/GenBank/DDBJ whole genome shotgun (WGS) entry which is preliminary data.</text>
</comment>
<dbReference type="RefSeq" id="WP_345565371.1">
    <property type="nucleotide sequence ID" value="NZ_BAABDQ010000010.1"/>
</dbReference>
<dbReference type="CDD" id="cd00540">
    <property type="entry name" value="AAG"/>
    <property type="match status" value="1"/>
</dbReference>
<proteinExistence type="inferred from homology"/>
<evidence type="ECO:0000256" key="3">
    <source>
        <dbReference type="ARBA" id="ARBA00022801"/>
    </source>
</evidence>